<name>A0ABM1BDP3_LIMPO</name>
<evidence type="ECO:0000256" key="4">
    <source>
        <dbReference type="ARBA" id="ARBA00022763"/>
    </source>
</evidence>
<evidence type="ECO:0000256" key="2">
    <source>
        <dbReference type="ARBA" id="ARBA00010205"/>
    </source>
</evidence>
<feature type="domain" description="PBZ-type" evidence="10">
    <location>
        <begin position="83"/>
        <end position="105"/>
    </location>
</feature>
<feature type="region of interest" description="Disordered" evidence="9">
    <location>
        <begin position="105"/>
        <end position="137"/>
    </location>
</feature>
<evidence type="ECO:0000313" key="11">
    <source>
        <dbReference type="Proteomes" id="UP000694941"/>
    </source>
</evidence>
<dbReference type="SUPFAM" id="SSF56024">
    <property type="entry name" value="Phospholipase D/nuclease"/>
    <property type="match status" value="2"/>
</dbReference>
<keyword evidence="3" id="KW-0540">Nuclease</keyword>
<feature type="compositionally biased region" description="Basic and acidic residues" evidence="9">
    <location>
        <begin position="105"/>
        <end position="119"/>
    </location>
</feature>
<proteinExistence type="inferred from homology"/>
<dbReference type="GeneID" id="106464295"/>
<keyword evidence="4" id="KW-0227">DNA damage</keyword>
<evidence type="ECO:0000256" key="1">
    <source>
        <dbReference type="ARBA" id="ARBA00004123"/>
    </source>
</evidence>
<sequence length="594" mass="67506">MEYTKEAVGVANKRKLKDNKSSAEAEGIILGKESQKLDKISDLENEESVRPKKIIRNSVSTIRKCSYESPKKEETKLASNDNRPRCKYGRECYRKNPQHFKEFSHFGEEPLNKKSRLDTNDMESPSSSTQNNLTPKVMKESHPSFGFYLTKVKGLAPEYNQHSALDLKDIFSLTKAKLKASAQFNYMTDIPWLMKQYPAEYRSCPLLIVHGEQRGSKSALEKAASVFPNITLCNAKLEIMYGTHHTKMMLLLYDSGLRIVIHTANLIENDWFQKTQGIWISPLFPSLLGEQSAHRGNSATNFKGDLLEYLSFYNRPDIDEWCKHIKGHDLSNSSVFLIGSIPGRHLAERKTSFGHLKLRKVLNLHGPEKSLVTSSWPLIGQFSSIGSLGTDQNQWLCGEWLASLGTVKGCSLTSKTPLQLVFPTVNNVRESLEGYPAGTSLPYSINVAKKQPYLRNFLYQWKSDRLSRSHASPHIKTYLRVSPDNSSVAWFLLTSANLSKAAWGVLEKNGSQFMIRSYELGVLFMPQYLVSRKVFGVPEVKERKANMETISFPVPYDIPLIPYSNKDEIWIWDIPHIKAPDRHGNKWCPPLPRT</sequence>
<comment type="subcellular location">
    <subcellularLocation>
        <location evidence="1">Nucleus</location>
    </subcellularLocation>
</comment>
<evidence type="ECO:0000256" key="6">
    <source>
        <dbReference type="ARBA" id="ARBA00022839"/>
    </source>
</evidence>
<evidence type="ECO:0000256" key="7">
    <source>
        <dbReference type="ARBA" id="ARBA00023204"/>
    </source>
</evidence>
<comment type="similarity">
    <text evidence="2">Belongs to the tyrosyl-DNA phosphodiesterase family.</text>
</comment>
<keyword evidence="8" id="KW-0539">Nucleus</keyword>
<dbReference type="CDD" id="cd09195">
    <property type="entry name" value="PLDc_mTdp1_2"/>
    <property type="match status" value="1"/>
</dbReference>
<dbReference type="CDD" id="cd09193">
    <property type="entry name" value="PLDc_mTdp1_1"/>
    <property type="match status" value="1"/>
</dbReference>
<evidence type="ECO:0000256" key="8">
    <source>
        <dbReference type="ARBA" id="ARBA00023242"/>
    </source>
</evidence>
<keyword evidence="7" id="KW-0234">DNA repair</keyword>
<protein>
    <submittedName>
        <fullName evidence="12">Tyrosyl-DNA phosphodiesterase 1-like</fullName>
    </submittedName>
</protein>
<organism evidence="11 12">
    <name type="scientific">Limulus polyphemus</name>
    <name type="common">Atlantic horseshoe crab</name>
    <dbReference type="NCBI Taxonomy" id="6850"/>
    <lineage>
        <taxon>Eukaryota</taxon>
        <taxon>Metazoa</taxon>
        <taxon>Ecdysozoa</taxon>
        <taxon>Arthropoda</taxon>
        <taxon>Chelicerata</taxon>
        <taxon>Merostomata</taxon>
        <taxon>Xiphosura</taxon>
        <taxon>Limulidae</taxon>
        <taxon>Limulus</taxon>
    </lineage>
</organism>
<dbReference type="InterPro" id="IPR019406">
    <property type="entry name" value="APLF_PBZ"/>
</dbReference>
<dbReference type="PANTHER" id="PTHR12415:SF0">
    <property type="entry name" value="TYROSYL-DNA PHOSPHODIESTERASE 1"/>
    <property type="match status" value="1"/>
</dbReference>
<dbReference type="Pfam" id="PF10283">
    <property type="entry name" value="zf-CCHH"/>
    <property type="match status" value="1"/>
</dbReference>
<accession>A0ABM1BDP3</accession>
<evidence type="ECO:0000256" key="3">
    <source>
        <dbReference type="ARBA" id="ARBA00022722"/>
    </source>
</evidence>
<evidence type="ECO:0000256" key="9">
    <source>
        <dbReference type="SAM" id="MobiDB-lite"/>
    </source>
</evidence>
<evidence type="ECO:0000313" key="12">
    <source>
        <dbReference type="RefSeq" id="XP_013779877.1"/>
    </source>
</evidence>
<evidence type="ECO:0000256" key="5">
    <source>
        <dbReference type="ARBA" id="ARBA00022801"/>
    </source>
</evidence>
<feature type="compositionally biased region" description="Polar residues" evidence="9">
    <location>
        <begin position="122"/>
        <end position="134"/>
    </location>
</feature>
<dbReference type="InterPro" id="IPR010347">
    <property type="entry name" value="Tdp1"/>
</dbReference>
<dbReference type="Pfam" id="PF06087">
    <property type="entry name" value="Tyr-DNA_phospho"/>
    <property type="match status" value="1"/>
</dbReference>
<keyword evidence="6" id="KW-0269">Exonuclease</keyword>
<keyword evidence="11" id="KW-1185">Reference proteome</keyword>
<dbReference type="PANTHER" id="PTHR12415">
    <property type="entry name" value="TYROSYL-DNA PHOSPHODIESTERASE 1"/>
    <property type="match status" value="1"/>
</dbReference>
<dbReference type="Gene3D" id="3.30.870.10">
    <property type="entry name" value="Endonuclease Chain A"/>
    <property type="match status" value="2"/>
</dbReference>
<reference evidence="12" key="1">
    <citation type="submission" date="2025-08" db="UniProtKB">
        <authorList>
            <consortium name="RefSeq"/>
        </authorList>
    </citation>
    <scope>IDENTIFICATION</scope>
    <source>
        <tissue evidence="12">Muscle</tissue>
    </source>
</reference>
<evidence type="ECO:0000259" key="10">
    <source>
        <dbReference type="Pfam" id="PF10283"/>
    </source>
</evidence>
<dbReference type="Proteomes" id="UP000694941">
    <property type="component" value="Unplaced"/>
</dbReference>
<keyword evidence="5" id="KW-0378">Hydrolase</keyword>
<gene>
    <name evidence="12" type="primary">LOC106464295</name>
</gene>
<dbReference type="RefSeq" id="XP_013779877.1">
    <property type="nucleotide sequence ID" value="XM_013924423.2"/>
</dbReference>